<organism evidence="2">
    <name type="scientific">Acidithiobacillus ferrivorans</name>
    <dbReference type="NCBI Taxonomy" id="160808"/>
    <lineage>
        <taxon>Bacteria</taxon>
        <taxon>Pseudomonadati</taxon>
        <taxon>Pseudomonadota</taxon>
        <taxon>Acidithiobacillia</taxon>
        <taxon>Acidithiobacillales</taxon>
        <taxon>Acidithiobacillaceae</taxon>
        <taxon>Acidithiobacillus</taxon>
    </lineage>
</organism>
<keyword evidence="4" id="KW-1185">Reference proteome</keyword>
<reference evidence="2" key="2">
    <citation type="submission" date="2014-07" db="EMBL/GenBank/DDBJ databases">
        <title>Initial genome analysis of the psychrotolerant acidophile Acidithiobacillus ferrivorans CF27: insights into iron and sulfur oxidation pathways and into biofilm formation.</title>
        <authorList>
            <person name="Talla E."/>
            <person name="Hedrich S."/>
            <person name="Mangenot S."/>
            <person name="Ji B."/>
            <person name="Johnson D.B."/>
            <person name="Barbe V."/>
            <person name="Bonnefoy V."/>
        </authorList>
    </citation>
    <scope>NUCLEOTIDE SEQUENCE [LARGE SCALE GENOMIC DNA]</scope>
    <source>
        <strain evidence="2">CF27</strain>
    </source>
</reference>
<evidence type="ECO:0000313" key="4">
    <source>
        <dbReference type="Proteomes" id="UP000193925"/>
    </source>
</evidence>
<name>A0A060UKD1_9PROT</name>
<accession>A0A060UKD1</accession>
<feature type="compositionally biased region" description="Acidic residues" evidence="1">
    <location>
        <begin position="1"/>
        <end position="10"/>
    </location>
</feature>
<gene>
    <name evidence="2" type="ORF">AFERRI_190005</name>
    <name evidence="3" type="ORF">AFERRI_50250</name>
</gene>
<sequence>MTDPLLEQDDAATPLTPEEREGLIPSYITLRRELNEAGHIDSTL</sequence>
<evidence type="ECO:0000313" key="3">
    <source>
        <dbReference type="EMBL" id="SMH67049.1"/>
    </source>
</evidence>
<feature type="region of interest" description="Disordered" evidence="1">
    <location>
        <begin position="1"/>
        <end position="23"/>
    </location>
</feature>
<protein>
    <submittedName>
        <fullName evidence="2">Uncharacterized protein</fullName>
    </submittedName>
</protein>
<dbReference type="AlphaFoldDB" id="A0A060UKD1"/>
<dbReference type="RefSeq" id="WP_269319583.1">
    <property type="nucleotide sequence ID" value="NZ_CCCS020000011.1"/>
</dbReference>
<dbReference type="Proteomes" id="UP000193925">
    <property type="component" value="Chromosome AFERRI"/>
</dbReference>
<evidence type="ECO:0000256" key="1">
    <source>
        <dbReference type="SAM" id="MobiDB-lite"/>
    </source>
</evidence>
<dbReference type="EMBL" id="LT841305">
    <property type="protein sequence ID" value="SMH67049.1"/>
    <property type="molecule type" value="Genomic_DNA"/>
</dbReference>
<evidence type="ECO:0000313" key="2">
    <source>
        <dbReference type="EMBL" id="CDQ09127.1"/>
    </source>
</evidence>
<proteinExistence type="predicted"/>
<dbReference type="EMBL" id="CCCS020000011">
    <property type="protein sequence ID" value="CDQ09127.1"/>
    <property type="molecule type" value="Genomic_DNA"/>
</dbReference>
<reference evidence="2" key="1">
    <citation type="submission" date="2014-03" db="EMBL/GenBank/DDBJ databases">
        <authorList>
            <person name="Genoscope - CEA"/>
        </authorList>
    </citation>
    <scope>NUCLEOTIDE SEQUENCE [LARGE SCALE GENOMIC DNA]</scope>
    <source>
        <strain evidence="2">CF27</strain>
    </source>
</reference>
<reference evidence="3 4" key="3">
    <citation type="submission" date="2017-03" db="EMBL/GenBank/DDBJ databases">
        <authorList>
            <person name="Regsiter A."/>
            <person name="William W."/>
        </authorList>
    </citation>
    <scope>NUCLEOTIDE SEQUENCE [LARGE SCALE GENOMIC DNA]</scope>
    <source>
        <strain evidence="3">PRJEB5721</strain>
    </source>
</reference>